<feature type="compositionally biased region" description="Polar residues" evidence="1">
    <location>
        <begin position="981"/>
        <end position="991"/>
    </location>
</feature>
<feature type="compositionally biased region" description="Basic and acidic residues" evidence="1">
    <location>
        <begin position="301"/>
        <end position="310"/>
    </location>
</feature>
<dbReference type="Gene3D" id="2.30.29.30">
    <property type="entry name" value="Pleckstrin-homology domain (PH domain)/Phosphotyrosine-binding domain (PTB)"/>
    <property type="match status" value="1"/>
</dbReference>
<dbReference type="SUPFAM" id="SSF54236">
    <property type="entry name" value="Ubiquitin-like"/>
    <property type="match status" value="1"/>
</dbReference>
<evidence type="ECO:0000259" key="2">
    <source>
        <dbReference type="PROSITE" id="PS50003"/>
    </source>
</evidence>
<keyword evidence="4" id="KW-1185">Reference proteome</keyword>
<dbReference type="PANTHER" id="PTHR38700:SF1">
    <property type="entry name" value="PH DOMAIN-CONTAINING PROTEIN"/>
    <property type="match status" value="1"/>
</dbReference>
<sequence>MSDQLDLIIGQLQEEVEQFTADLARDDSESNKITEKNTDLDIEYFQEELSKISLSLKLKRSPTNQSTISTTNKSSATAETTLPPQRQSLNHNNNSVSFSKYNYRIPSAIKNNNPNYNSNYNPNNNTNNNPNYNSNYNPNNNTNNNPNHSPNNNPNYNPNNNPNNYNNSVDNLSYERMEKMRSAHTGIVKTIKSSKSTSNLRSSKSTSNLNLIRTKLRSPNAFSPTSSNNSPSTPFTTGSLLYQESPKTKHRIPTSHGYGKDRRNVDRSQVNNIKSREKSIKQKGDTNKDTANTPITKSGRMRGERNKDVIDSDDDRPLALSSSPPPEIHRENSYSNRHRDIERVPREKELENERIGRGRGSLKYQESDDTPELVPERKSSRRVRDKKIPEENRPSREKAREDRKLKERNNPDDNKSKDKNIMEDNKSKERIPPEEKSSKESSEEKIIKERDKEYEKLIMEKENNNVSRENEEERGRGRSQNVSRENEEERGRGRSQNAKERDHSRGRSKSLTRGKSRTREREHEDKTKSNKEFELLMGNTTLVRRETTKQPEPPISEVMTITDADAWTLFEIIPDLALERPLRDWELVSKVIGTWELDKKNTLLLKKFAYRNTLTLKNFNDIVPAMYGVLHLLETKKNKWQKRWFHIKDGSLYHSKDLKGKDDTLLCSLANFDIYTVTKPIKKCPTKFQFAVKSQNKVTMFVNENDYVRFLSAESLDKMNEWVSCIRIAKNLIMRQERPELFIGIPEKNDKPVTINLNAPLTNVLPVAVSDTSSLLTEITFELAALSTSEGPGIDKTQESGHAHSKSLGLGFGDSFGDLVLPSSPLPNNNNKESSGPFKGGSLLDKSPPIKPIEVETEIFAKGSLLASNEVLFEQAKEREKIRRAMNGFGIIKDPNSATLVQIDNSELFHKGSLLNKNREIIENNNLQTQGHLIQMDEGVRFHKGSLLAKSNESLDYEGNDKRLNKKSPGGPLLSIDTPPIINNSRNTSPRLLSPVAGNGRTLVDINMKTDAQHTMELRNANYQPLLSFLPSERTENENDN</sequence>
<feature type="compositionally biased region" description="Basic and acidic residues" evidence="1">
    <location>
        <begin position="274"/>
        <end position="288"/>
    </location>
</feature>
<feature type="compositionally biased region" description="Basic and acidic residues" evidence="1">
    <location>
        <begin position="484"/>
        <end position="505"/>
    </location>
</feature>
<feature type="region of interest" description="Disordered" evidence="1">
    <location>
        <begin position="109"/>
        <end position="169"/>
    </location>
</feature>
<proteinExistence type="predicted"/>
<feature type="compositionally biased region" description="Basic and acidic residues" evidence="1">
    <location>
        <begin position="327"/>
        <end position="356"/>
    </location>
</feature>
<dbReference type="SMART" id="SM00233">
    <property type="entry name" value="PH"/>
    <property type="match status" value="1"/>
</dbReference>
<dbReference type="InterPro" id="IPR029071">
    <property type="entry name" value="Ubiquitin-like_domsf"/>
</dbReference>
<evidence type="ECO:0000256" key="1">
    <source>
        <dbReference type="SAM" id="MobiDB-lite"/>
    </source>
</evidence>
<evidence type="ECO:0000313" key="4">
    <source>
        <dbReference type="Proteomes" id="UP000789706"/>
    </source>
</evidence>
<feature type="compositionally biased region" description="Basic and acidic residues" evidence="1">
    <location>
        <begin position="517"/>
        <end position="532"/>
    </location>
</feature>
<feature type="region of interest" description="Disordered" evidence="1">
    <location>
        <begin position="823"/>
        <end position="843"/>
    </location>
</feature>
<dbReference type="SUPFAM" id="SSF50729">
    <property type="entry name" value="PH domain-like"/>
    <property type="match status" value="1"/>
</dbReference>
<feature type="compositionally biased region" description="Polar residues" evidence="1">
    <location>
        <begin position="62"/>
        <end position="97"/>
    </location>
</feature>
<dbReference type="PANTHER" id="PTHR38700">
    <property type="entry name" value="YALI0E22418P"/>
    <property type="match status" value="1"/>
</dbReference>
<feature type="compositionally biased region" description="Low complexity" evidence="1">
    <location>
        <begin position="218"/>
        <end position="237"/>
    </location>
</feature>
<dbReference type="AlphaFoldDB" id="A0A9N8VTF4"/>
<evidence type="ECO:0000313" key="3">
    <source>
        <dbReference type="EMBL" id="CAG8459948.1"/>
    </source>
</evidence>
<feature type="compositionally biased region" description="Low complexity" evidence="1">
    <location>
        <begin position="189"/>
        <end position="211"/>
    </location>
</feature>
<feature type="compositionally biased region" description="Basic and acidic residues" evidence="1">
    <location>
        <begin position="386"/>
        <end position="476"/>
    </location>
</feature>
<gene>
    <name evidence="3" type="ORF">DEBURN_LOCUS2625</name>
</gene>
<feature type="compositionally biased region" description="Basic residues" evidence="1">
    <location>
        <begin position="506"/>
        <end position="516"/>
    </location>
</feature>
<dbReference type="InterPro" id="IPR011993">
    <property type="entry name" value="PH-like_dom_sf"/>
</dbReference>
<comment type="caution">
    <text evidence="3">The sequence shown here is derived from an EMBL/GenBank/DDBJ whole genome shotgun (WGS) entry which is preliminary data.</text>
</comment>
<organism evidence="3 4">
    <name type="scientific">Diversispora eburnea</name>
    <dbReference type="NCBI Taxonomy" id="1213867"/>
    <lineage>
        <taxon>Eukaryota</taxon>
        <taxon>Fungi</taxon>
        <taxon>Fungi incertae sedis</taxon>
        <taxon>Mucoromycota</taxon>
        <taxon>Glomeromycotina</taxon>
        <taxon>Glomeromycetes</taxon>
        <taxon>Diversisporales</taxon>
        <taxon>Diversisporaceae</taxon>
        <taxon>Diversispora</taxon>
    </lineage>
</organism>
<name>A0A9N8VTF4_9GLOM</name>
<dbReference type="OrthoDB" id="43122at2759"/>
<dbReference type="InterPro" id="IPR001849">
    <property type="entry name" value="PH_domain"/>
</dbReference>
<dbReference type="Proteomes" id="UP000789706">
    <property type="component" value="Unassembled WGS sequence"/>
</dbReference>
<accession>A0A9N8VTF4</accession>
<dbReference type="Pfam" id="PF00169">
    <property type="entry name" value="PH"/>
    <property type="match status" value="1"/>
</dbReference>
<dbReference type="EMBL" id="CAJVPK010000148">
    <property type="protein sequence ID" value="CAG8459948.1"/>
    <property type="molecule type" value="Genomic_DNA"/>
</dbReference>
<reference evidence="3" key="1">
    <citation type="submission" date="2021-06" db="EMBL/GenBank/DDBJ databases">
        <authorList>
            <person name="Kallberg Y."/>
            <person name="Tangrot J."/>
            <person name="Rosling A."/>
        </authorList>
    </citation>
    <scope>NUCLEOTIDE SEQUENCE</scope>
    <source>
        <strain evidence="3">AZ414A</strain>
    </source>
</reference>
<feature type="region of interest" description="Disordered" evidence="1">
    <location>
        <begin position="59"/>
        <end position="97"/>
    </location>
</feature>
<feature type="compositionally biased region" description="Low complexity" evidence="1">
    <location>
        <begin position="111"/>
        <end position="168"/>
    </location>
</feature>
<dbReference type="PROSITE" id="PS50003">
    <property type="entry name" value="PH_DOMAIN"/>
    <property type="match status" value="1"/>
</dbReference>
<feature type="region of interest" description="Disordered" evidence="1">
    <location>
        <begin position="958"/>
        <end position="991"/>
    </location>
</feature>
<feature type="region of interest" description="Disordered" evidence="1">
    <location>
        <begin position="188"/>
        <end position="532"/>
    </location>
</feature>
<protein>
    <submittedName>
        <fullName evidence="3">9510_t:CDS:1</fullName>
    </submittedName>
</protein>
<feature type="domain" description="PH" evidence="2">
    <location>
        <begin position="623"/>
        <end position="731"/>
    </location>
</feature>